<dbReference type="InterPro" id="IPR019494">
    <property type="entry name" value="FIST_C"/>
</dbReference>
<name>A0A842INK0_9FLAO</name>
<proteinExistence type="predicted"/>
<keyword evidence="4" id="KW-1185">Reference proteome</keyword>
<dbReference type="PANTHER" id="PTHR40252">
    <property type="entry name" value="BLR0328 PROTEIN"/>
    <property type="match status" value="1"/>
</dbReference>
<sequence>MLITSTNITEIVSVISDHVNQNAALITVGEHTEIDIDNLIEELNTAGLRFMGGLFPKVIHGNSILDKGIVINTLNNLESMFLIKNISTKDYEIPEVHFKQNQDYSLFTYVDGLTSNISHYLSELYEHYGMQTNYFGGGAGSLSLEQQPCVFCNDGIFQDAAVFAVMSMSSRIGVRHGWSKVEGPFIVTKAEGNIIKEINWRNPFEVYKEVVEAHSGKTFTDDNFFDIAKGYPFGIVKDNAECIVRDPLMVNENNELVCVGELEDNTLVDILNGNEASLIAAAEEATKESVAQAIMPRKAIIIDCISRILFLEENFDKELTAITSTIQNHFPEVSIGGALTLGEISSYGEGFLEFYNKTVVVGLFE</sequence>
<protein>
    <submittedName>
        <fullName evidence="3">FIST C-terminal domain-containing protein</fullName>
    </submittedName>
</protein>
<organism evidence="3 4">
    <name type="scientific">Winogradskyella flava</name>
    <dbReference type="NCBI Taxonomy" id="1884876"/>
    <lineage>
        <taxon>Bacteria</taxon>
        <taxon>Pseudomonadati</taxon>
        <taxon>Bacteroidota</taxon>
        <taxon>Flavobacteriia</taxon>
        <taxon>Flavobacteriales</taxon>
        <taxon>Flavobacteriaceae</taxon>
        <taxon>Winogradskyella</taxon>
    </lineage>
</organism>
<accession>A0A842INK0</accession>
<dbReference type="SMART" id="SM00897">
    <property type="entry name" value="FIST"/>
    <property type="match status" value="1"/>
</dbReference>
<dbReference type="AlphaFoldDB" id="A0A842INK0"/>
<dbReference type="Pfam" id="PF08495">
    <property type="entry name" value="FIST"/>
    <property type="match status" value="1"/>
</dbReference>
<evidence type="ECO:0000259" key="1">
    <source>
        <dbReference type="SMART" id="SM00897"/>
    </source>
</evidence>
<evidence type="ECO:0000313" key="3">
    <source>
        <dbReference type="EMBL" id="MBC2844235.1"/>
    </source>
</evidence>
<gene>
    <name evidence="3" type="ORF">H7F21_03955</name>
</gene>
<dbReference type="SMART" id="SM01204">
    <property type="entry name" value="FIST_C"/>
    <property type="match status" value="1"/>
</dbReference>
<dbReference type="RefSeq" id="WP_185787920.1">
    <property type="nucleotide sequence ID" value="NZ_JACLCP010000001.1"/>
</dbReference>
<dbReference type="PANTHER" id="PTHR40252:SF2">
    <property type="entry name" value="BLR0328 PROTEIN"/>
    <property type="match status" value="1"/>
</dbReference>
<dbReference type="Proteomes" id="UP000533900">
    <property type="component" value="Unassembled WGS sequence"/>
</dbReference>
<comment type="caution">
    <text evidence="3">The sequence shown here is derived from an EMBL/GenBank/DDBJ whole genome shotgun (WGS) entry which is preliminary data.</text>
</comment>
<reference evidence="3" key="1">
    <citation type="submission" date="2020-08" db="EMBL/GenBank/DDBJ databases">
        <title>Winogradskyella ouciana sp. nov., isolated from the hadal seawater of the Mariana Trench.</title>
        <authorList>
            <person name="He X."/>
        </authorList>
    </citation>
    <scope>NUCLEOTIDE SEQUENCE [LARGE SCALE GENOMIC DNA]</scope>
    <source>
        <strain evidence="3">KCTC 52348</strain>
    </source>
</reference>
<dbReference type="Pfam" id="PF10442">
    <property type="entry name" value="FIST_C"/>
    <property type="match status" value="1"/>
</dbReference>
<dbReference type="EMBL" id="JACLCP010000001">
    <property type="protein sequence ID" value="MBC2844235.1"/>
    <property type="molecule type" value="Genomic_DNA"/>
</dbReference>
<feature type="domain" description="FIST C-domain" evidence="2">
    <location>
        <begin position="203"/>
        <end position="347"/>
    </location>
</feature>
<evidence type="ECO:0000259" key="2">
    <source>
        <dbReference type="SMART" id="SM01204"/>
    </source>
</evidence>
<feature type="domain" description="FIST" evidence="1">
    <location>
        <begin position="20"/>
        <end position="202"/>
    </location>
</feature>
<evidence type="ECO:0000313" key="4">
    <source>
        <dbReference type="Proteomes" id="UP000533900"/>
    </source>
</evidence>
<dbReference type="InterPro" id="IPR013702">
    <property type="entry name" value="FIST_domain_N"/>
</dbReference>